<keyword evidence="2" id="KW-1185">Reference proteome</keyword>
<protein>
    <submittedName>
        <fullName evidence="1">Uncharacterized protein</fullName>
    </submittedName>
</protein>
<name>A0AAP0ATW9_9ASPA</name>
<accession>A0AAP0ATW9</accession>
<reference evidence="1 2" key="1">
    <citation type="journal article" date="2022" name="Nat. Plants">
        <title>Genomes of leafy and leafless Platanthera orchids illuminate the evolution of mycoheterotrophy.</title>
        <authorList>
            <person name="Li M.H."/>
            <person name="Liu K.W."/>
            <person name="Li Z."/>
            <person name="Lu H.C."/>
            <person name="Ye Q.L."/>
            <person name="Zhang D."/>
            <person name="Wang J.Y."/>
            <person name="Li Y.F."/>
            <person name="Zhong Z.M."/>
            <person name="Liu X."/>
            <person name="Yu X."/>
            <person name="Liu D.K."/>
            <person name="Tu X.D."/>
            <person name="Liu B."/>
            <person name="Hao Y."/>
            <person name="Liao X.Y."/>
            <person name="Jiang Y.T."/>
            <person name="Sun W.H."/>
            <person name="Chen J."/>
            <person name="Chen Y.Q."/>
            <person name="Ai Y."/>
            <person name="Zhai J.W."/>
            <person name="Wu S.S."/>
            <person name="Zhou Z."/>
            <person name="Hsiao Y.Y."/>
            <person name="Wu W.L."/>
            <person name="Chen Y.Y."/>
            <person name="Lin Y.F."/>
            <person name="Hsu J.L."/>
            <person name="Li C.Y."/>
            <person name="Wang Z.W."/>
            <person name="Zhao X."/>
            <person name="Zhong W.Y."/>
            <person name="Ma X.K."/>
            <person name="Ma L."/>
            <person name="Huang J."/>
            <person name="Chen G.Z."/>
            <person name="Huang M.Z."/>
            <person name="Huang L."/>
            <person name="Peng D.H."/>
            <person name="Luo Y.B."/>
            <person name="Zou S.Q."/>
            <person name="Chen S.P."/>
            <person name="Lan S."/>
            <person name="Tsai W.C."/>
            <person name="Van de Peer Y."/>
            <person name="Liu Z.J."/>
        </authorList>
    </citation>
    <scope>NUCLEOTIDE SEQUENCE [LARGE SCALE GENOMIC DNA]</scope>
    <source>
        <strain evidence="1">Lor287</strain>
    </source>
</reference>
<evidence type="ECO:0000313" key="2">
    <source>
        <dbReference type="Proteomes" id="UP001418222"/>
    </source>
</evidence>
<dbReference type="Proteomes" id="UP001418222">
    <property type="component" value="Unassembled WGS sequence"/>
</dbReference>
<organism evidence="1 2">
    <name type="scientific">Platanthera zijinensis</name>
    <dbReference type="NCBI Taxonomy" id="2320716"/>
    <lineage>
        <taxon>Eukaryota</taxon>
        <taxon>Viridiplantae</taxon>
        <taxon>Streptophyta</taxon>
        <taxon>Embryophyta</taxon>
        <taxon>Tracheophyta</taxon>
        <taxon>Spermatophyta</taxon>
        <taxon>Magnoliopsida</taxon>
        <taxon>Liliopsida</taxon>
        <taxon>Asparagales</taxon>
        <taxon>Orchidaceae</taxon>
        <taxon>Orchidoideae</taxon>
        <taxon>Orchideae</taxon>
        <taxon>Orchidinae</taxon>
        <taxon>Platanthera</taxon>
    </lineage>
</organism>
<gene>
    <name evidence="1" type="ORF">KSP39_PZI023644</name>
</gene>
<dbReference type="EMBL" id="JBBWWQ010000021">
    <property type="protein sequence ID" value="KAK8914468.1"/>
    <property type="molecule type" value="Genomic_DNA"/>
</dbReference>
<comment type="caution">
    <text evidence="1">The sequence shown here is derived from an EMBL/GenBank/DDBJ whole genome shotgun (WGS) entry which is preliminary data.</text>
</comment>
<sequence>MSERKSTHLLYSASTRLGRGEKENSRFHNGYPIFGGSLARTHTCFRRSYCKRFVGKDTYPDLSTTTRISCHCSSPCFYLFVLDLERFQQKKVSALKCKALSGMISNGTPYEAELRADQEAPSL</sequence>
<dbReference type="AlphaFoldDB" id="A0AAP0ATW9"/>
<evidence type="ECO:0000313" key="1">
    <source>
        <dbReference type="EMBL" id="KAK8914468.1"/>
    </source>
</evidence>
<proteinExistence type="predicted"/>